<dbReference type="HOGENOM" id="CLU_460592_0_0_3"/>
<dbReference type="STRING" id="395961.Cyan7425_0360"/>
<dbReference type="Pfam" id="PF12974">
    <property type="entry name" value="Phosphonate-bd"/>
    <property type="match status" value="1"/>
</dbReference>
<accession>B8HSV5</accession>
<dbReference type="SUPFAM" id="SSF53850">
    <property type="entry name" value="Periplasmic binding protein-like II"/>
    <property type="match status" value="1"/>
</dbReference>
<evidence type="ECO:0000256" key="1">
    <source>
        <dbReference type="SAM" id="MobiDB-lite"/>
    </source>
</evidence>
<reference evidence="2" key="1">
    <citation type="submission" date="2009-01" db="EMBL/GenBank/DDBJ databases">
        <title>Complete sequence of chromosome Cyanothece sp. PCC 7425.</title>
        <authorList>
            <consortium name="US DOE Joint Genome Institute"/>
            <person name="Lucas S."/>
            <person name="Copeland A."/>
            <person name="Lapidus A."/>
            <person name="Glavina del Rio T."/>
            <person name="Dalin E."/>
            <person name="Tice H."/>
            <person name="Bruce D."/>
            <person name="Goodwin L."/>
            <person name="Pitluck S."/>
            <person name="Sims D."/>
            <person name="Meineke L."/>
            <person name="Brettin T."/>
            <person name="Detter J.C."/>
            <person name="Han C."/>
            <person name="Larimer F."/>
            <person name="Land M."/>
            <person name="Hauser L."/>
            <person name="Kyrpides N."/>
            <person name="Ovchinnikova G."/>
            <person name="Liberton M."/>
            <person name="Stoeckel J."/>
            <person name="Banerjee A."/>
            <person name="Singh A."/>
            <person name="Page L."/>
            <person name="Sato H."/>
            <person name="Zhao L."/>
            <person name="Sherman L."/>
            <person name="Pakrasi H."/>
            <person name="Richardson P."/>
        </authorList>
    </citation>
    <scope>NUCLEOTIDE SEQUENCE</scope>
    <source>
        <strain evidence="2">PCC 7425</strain>
    </source>
</reference>
<dbReference type="OrthoDB" id="481932at2"/>
<protein>
    <submittedName>
        <fullName evidence="2">ABC-type phosphate/phosphonate transport system periplasmic component-like protein</fullName>
    </submittedName>
</protein>
<dbReference type="eggNOG" id="COG3221">
    <property type="taxonomic scope" value="Bacteria"/>
</dbReference>
<dbReference type="EMBL" id="CP001344">
    <property type="protein sequence ID" value="ACL42752.1"/>
    <property type="molecule type" value="Genomic_DNA"/>
</dbReference>
<sequence>MITIQMIENESRDQTHPLEESRRIAAQLLQSIWQQETTPEDRGKILVITNFLTEPIPETIDLLVLGRFTNLTRQLRFQTGGKSGQLEEPPLRTVNFRDFCLCIQLVHGSVAEISSQGRNLLVKKANQSGYNATQKSTEQVRALRGFFEYKFGWSPAIRNQIWLTQLDRSQLPDYPRNLLPTRPSFTEILEKLCSQFPPQFQGTEGTVTYYLSASTKEGEEVKFSQLCDRLGEDLLAQAPTTLPSQVQLQSEVDLSPAPSQSDSKSLGTEMLEPGLPALATQPNSPVAATSTIIKPRPFLRYGLPLLALLALPVAWLGYQYTQFTQRARIQPALLRIGILTDPEKHKTLSAYLQEQLIPDNFINYLQGEKLQIVVEGDPQLSYQQAKDKIATKVWDIAFTESPMIAVAAKDNNYTFAARMYPQEAPYYQSVLFVRSDSPIRALSDLRPTTVIALGNFNSASSFFMPVYDLYGKTFNLRIGNRSSEIRQLVKGGQVEVGAGAEVVIRKDPQLRVIHVSRNIPGSGVYLSPQLSPVDRETIQRTLLSAPENIKVAANFGAGEELDYSEFIKIVRRLEGMLSCVDWQRTSVQLFCP</sequence>
<proteinExistence type="predicted"/>
<feature type="compositionally biased region" description="Polar residues" evidence="1">
    <location>
        <begin position="246"/>
        <end position="266"/>
    </location>
</feature>
<evidence type="ECO:0000313" key="2">
    <source>
        <dbReference type="EMBL" id="ACL42752.1"/>
    </source>
</evidence>
<dbReference type="KEGG" id="cyn:Cyan7425_0360"/>
<dbReference type="Gene3D" id="3.40.190.10">
    <property type="entry name" value="Periplasmic binding protein-like II"/>
    <property type="match status" value="2"/>
</dbReference>
<name>B8HSV5_CYAP4</name>
<dbReference type="AlphaFoldDB" id="B8HSV5"/>
<feature type="region of interest" description="Disordered" evidence="1">
    <location>
        <begin position="246"/>
        <end position="269"/>
    </location>
</feature>
<organism evidence="2">
    <name type="scientific">Cyanothece sp. (strain PCC 7425 / ATCC 29141)</name>
    <dbReference type="NCBI Taxonomy" id="395961"/>
    <lineage>
        <taxon>Bacteria</taxon>
        <taxon>Bacillati</taxon>
        <taxon>Cyanobacteriota</taxon>
        <taxon>Cyanophyceae</taxon>
        <taxon>Gomontiellales</taxon>
        <taxon>Cyanothecaceae</taxon>
        <taxon>Cyanothece</taxon>
    </lineage>
</organism>
<gene>
    <name evidence="2" type="ordered locus">Cyan7425_0360</name>
</gene>